<comment type="caution">
    <text evidence="5">The sequence shown here is derived from an EMBL/GenBank/DDBJ whole genome shotgun (WGS) entry which is preliminary data.</text>
</comment>
<dbReference type="Gene3D" id="3.40.50.12780">
    <property type="entry name" value="N-terminal domain of ligase-like"/>
    <property type="match status" value="1"/>
</dbReference>
<feature type="domain" description="AMP-dependent synthetase/ligase" evidence="3">
    <location>
        <begin position="32"/>
        <end position="381"/>
    </location>
</feature>
<accession>A0AAN8UX44</accession>
<evidence type="ECO:0000259" key="4">
    <source>
        <dbReference type="Pfam" id="PF13193"/>
    </source>
</evidence>
<dbReference type="CDD" id="cd05904">
    <property type="entry name" value="4CL"/>
    <property type="match status" value="1"/>
</dbReference>
<dbReference type="Pfam" id="PF13193">
    <property type="entry name" value="AMP-binding_C"/>
    <property type="match status" value="1"/>
</dbReference>
<evidence type="ECO:0000256" key="1">
    <source>
        <dbReference type="ARBA" id="ARBA00006432"/>
    </source>
</evidence>
<comment type="similarity">
    <text evidence="1">Belongs to the ATP-dependent AMP-binding enzyme family.</text>
</comment>
<feature type="domain" description="AMP-binding enzyme C-terminal" evidence="4">
    <location>
        <begin position="433"/>
        <end position="508"/>
    </location>
</feature>
<dbReference type="PANTHER" id="PTHR24096:SF362">
    <property type="entry name" value="4-COUMARATE--COA LIGASE-LIKE 9"/>
    <property type="match status" value="1"/>
</dbReference>
<evidence type="ECO:0000256" key="2">
    <source>
        <dbReference type="ARBA" id="ARBA00022598"/>
    </source>
</evidence>
<dbReference type="InterPro" id="IPR025110">
    <property type="entry name" value="AMP-bd_C"/>
</dbReference>
<dbReference type="InterPro" id="IPR000873">
    <property type="entry name" value="AMP-dep_synth/lig_dom"/>
</dbReference>
<protein>
    <submittedName>
        <fullName evidence="5">AMP-binding enzyme, C-terminal domain</fullName>
    </submittedName>
</protein>
<keyword evidence="6" id="KW-1185">Reference proteome</keyword>
<dbReference type="InterPro" id="IPR042099">
    <property type="entry name" value="ANL_N_sf"/>
</dbReference>
<gene>
    <name evidence="5" type="ORF">RJ641_012881</name>
</gene>
<organism evidence="5 6">
    <name type="scientific">Dillenia turbinata</name>
    <dbReference type="NCBI Taxonomy" id="194707"/>
    <lineage>
        <taxon>Eukaryota</taxon>
        <taxon>Viridiplantae</taxon>
        <taxon>Streptophyta</taxon>
        <taxon>Embryophyta</taxon>
        <taxon>Tracheophyta</taxon>
        <taxon>Spermatophyta</taxon>
        <taxon>Magnoliopsida</taxon>
        <taxon>eudicotyledons</taxon>
        <taxon>Gunneridae</taxon>
        <taxon>Pentapetalae</taxon>
        <taxon>Dilleniales</taxon>
        <taxon>Dilleniaceae</taxon>
        <taxon>Dillenia</taxon>
    </lineage>
</organism>
<dbReference type="PANTHER" id="PTHR24096">
    <property type="entry name" value="LONG-CHAIN-FATTY-ACID--COA LIGASE"/>
    <property type="match status" value="1"/>
</dbReference>
<reference evidence="5 6" key="1">
    <citation type="submission" date="2023-12" db="EMBL/GenBank/DDBJ databases">
        <title>A high-quality genome assembly for Dillenia turbinata (Dilleniales).</title>
        <authorList>
            <person name="Chanderbali A."/>
        </authorList>
    </citation>
    <scope>NUCLEOTIDE SEQUENCE [LARGE SCALE GENOMIC DNA]</scope>
    <source>
        <strain evidence="5">LSX21</strain>
        <tissue evidence="5">Leaf</tissue>
    </source>
</reference>
<dbReference type="Pfam" id="PF00501">
    <property type="entry name" value="AMP-binding"/>
    <property type="match status" value="1"/>
</dbReference>
<dbReference type="GO" id="GO:0016405">
    <property type="term" value="F:CoA-ligase activity"/>
    <property type="evidence" value="ECO:0007669"/>
    <property type="project" value="TreeGrafter"/>
</dbReference>
<dbReference type="InterPro" id="IPR045851">
    <property type="entry name" value="AMP-bd_C_sf"/>
</dbReference>
<proteinExistence type="inferred from homology"/>
<evidence type="ECO:0000313" key="5">
    <source>
        <dbReference type="EMBL" id="KAK6922374.1"/>
    </source>
</evidence>
<sequence>MLADVPLPPVSLPLSVTDYAFSLLKNLPFPESTTALIDVDTGDRVSFSELIRRSRNLSAYLQNKIGLVKGQTAFILSPNSIHTIVLYFSLFSLGVIVSPSNPALTISEIAHQINLCKPVIAFATKTTSSKIPPLRHSTIFLDSSDFHSMTTESVAELKPVNISQSDLATILYSSGTTGKTKGVMMAHRNWIGSITVAQSVPPSSATVAAAKPVALVVVPLCHVYGFGTGLMSLSLGRTVAVMERFELKSMLRGIERFRITHLSLAPPVVVRMAKNDEVKDGYDLSSLQAVACGGAVLPRGAIQRFSHRFPRVQVIQGYGLTEICGGVTRPIGPEDNRVPGTIGRLIPNLRAKIVDPDTGISLPPLNQGELWVKAPTLFKGYIGDDKATIACLDSEGWYKTGDLCCFDKKGFLYFVDRLKELIKYKGHQVAPAELEQLLQSHHDVVEAAVIPYPDEEAGQIPMAFIVRRADSTLDESKIKDFVADQVAPYKRIRRVAFIYSIPKNATGKMKTSGAWQWKIPQRRVIEDYPCAAKAPLTSSAI</sequence>
<name>A0AAN8UX44_9MAGN</name>
<dbReference type="Gene3D" id="3.30.300.30">
    <property type="match status" value="1"/>
</dbReference>
<dbReference type="EMBL" id="JBAMMX010000019">
    <property type="protein sequence ID" value="KAK6922374.1"/>
    <property type="molecule type" value="Genomic_DNA"/>
</dbReference>
<evidence type="ECO:0000259" key="3">
    <source>
        <dbReference type="Pfam" id="PF00501"/>
    </source>
</evidence>
<dbReference type="FunFam" id="3.30.300.30:FF:000007">
    <property type="entry name" value="4-coumarate--CoA ligase 2"/>
    <property type="match status" value="1"/>
</dbReference>
<dbReference type="Proteomes" id="UP001370490">
    <property type="component" value="Unassembled WGS sequence"/>
</dbReference>
<evidence type="ECO:0000313" key="6">
    <source>
        <dbReference type="Proteomes" id="UP001370490"/>
    </source>
</evidence>
<dbReference type="SUPFAM" id="SSF56801">
    <property type="entry name" value="Acetyl-CoA synthetase-like"/>
    <property type="match status" value="1"/>
</dbReference>
<keyword evidence="2" id="KW-0436">Ligase</keyword>
<dbReference type="AlphaFoldDB" id="A0AAN8UX44"/>